<dbReference type="AlphaFoldDB" id="A0A369KC60"/>
<name>A0A369KC60_9BACT</name>
<feature type="compositionally biased region" description="Acidic residues" evidence="1">
    <location>
        <begin position="70"/>
        <end position="80"/>
    </location>
</feature>
<sequence>MTNFNLFKKSLLIALLSNVASFSPLASAFCNEGEATVIQTTEEGVIQRVQTSEEETSSGSDQRNVKSDSEESSSTEEQAD</sequence>
<protein>
    <submittedName>
        <fullName evidence="3">Uncharacterized protein</fullName>
    </submittedName>
</protein>
<dbReference type="Proteomes" id="UP000253816">
    <property type="component" value="Unassembled WGS sequence"/>
</dbReference>
<keyword evidence="4" id="KW-1185">Reference proteome</keyword>
<proteinExistence type="predicted"/>
<comment type="caution">
    <text evidence="3">The sequence shown here is derived from an EMBL/GenBank/DDBJ whole genome shotgun (WGS) entry which is preliminary data.</text>
</comment>
<accession>A0A369KC60</accession>
<evidence type="ECO:0000256" key="1">
    <source>
        <dbReference type="SAM" id="MobiDB-lite"/>
    </source>
</evidence>
<gene>
    <name evidence="3" type="ORF">HAT2_00372</name>
</gene>
<evidence type="ECO:0000256" key="2">
    <source>
        <dbReference type="SAM" id="SignalP"/>
    </source>
</evidence>
<feature type="chain" id="PRO_5016603798" evidence="2">
    <location>
        <begin position="29"/>
        <end position="80"/>
    </location>
</feature>
<dbReference type="EMBL" id="QQBG01000013">
    <property type="protein sequence ID" value="RDB31498.1"/>
    <property type="molecule type" value="Genomic_DNA"/>
</dbReference>
<reference evidence="3 4" key="1">
    <citation type="submission" date="2018-07" db="EMBL/GenBank/DDBJ databases">
        <title>Comparative genomics of the Candidatus Parilichlamydiaceae reveals evidence of convergent evolution and genome reduction in the phylum Chlamydiae.</title>
        <authorList>
            <person name="Taylor-Brown A."/>
            <person name="Polkinghorne A."/>
        </authorList>
    </citation>
    <scope>NUCLEOTIDE SEQUENCE [LARGE SCALE GENOMIC DNA]</scope>
    <source>
        <strain evidence="3 4">Hat2</strain>
    </source>
</reference>
<feature type="region of interest" description="Disordered" evidence="1">
    <location>
        <begin position="42"/>
        <end position="80"/>
    </location>
</feature>
<keyword evidence="2" id="KW-0732">Signal</keyword>
<evidence type="ECO:0000313" key="3">
    <source>
        <dbReference type="EMBL" id="RDB31498.1"/>
    </source>
</evidence>
<feature type="signal peptide" evidence="2">
    <location>
        <begin position="1"/>
        <end position="28"/>
    </location>
</feature>
<evidence type="ECO:0000313" key="4">
    <source>
        <dbReference type="Proteomes" id="UP000253816"/>
    </source>
</evidence>
<dbReference type="RefSeq" id="WP_114544319.1">
    <property type="nucleotide sequence ID" value="NZ_QQBG01000012.1"/>
</dbReference>
<organism evidence="3 4">
    <name type="scientific">Candidatus Similichlamydia laticola</name>
    <dbReference type="NCBI Taxonomy" id="2170265"/>
    <lineage>
        <taxon>Bacteria</taxon>
        <taxon>Pseudomonadati</taxon>
        <taxon>Chlamydiota</taxon>
        <taxon>Chlamydiia</taxon>
        <taxon>Parachlamydiales</taxon>
        <taxon>Candidatus Parilichlamydiaceae</taxon>
        <taxon>Candidatus Similichlamydia</taxon>
    </lineage>
</organism>